<dbReference type="EMBL" id="CP099534">
    <property type="protein sequence ID" value="UYK87187.1"/>
    <property type="molecule type" value="Genomic_DNA"/>
</dbReference>
<accession>A0AA46PIU7</accession>
<evidence type="ECO:0000313" key="5">
    <source>
        <dbReference type="Proteomes" id="UP001164392"/>
    </source>
</evidence>
<dbReference type="InterPro" id="IPR016181">
    <property type="entry name" value="Acyl_CoA_acyltransferase"/>
</dbReference>
<evidence type="ECO:0000256" key="2">
    <source>
        <dbReference type="ARBA" id="ARBA00023315"/>
    </source>
</evidence>
<gene>
    <name evidence="4" type="ORF">NG824_11750</name>
</gene>
<dbReference type="Proteomes" id="UP001164392">
    <property type="component" value="Chromosome"/>
</dbReference>
<dbReference type="CDD" id="cd04301">
    <property type="entry name" value="NAT_SF"/>
    <property type="match status" value="1"/>
</dbReference>
<dbReference type="PANTHER" id="PTHR43877:SF1">
    <property type="entry name" value="ACETYLTRANSFERASE"/>
    <property type="match status" value="1"/>
</dbReference>
<reference evidence="4" key="1">
    <citation type="submission" date="2022-06" db="EMBL/GenBank/DDBJ databases">
        <title>Dynamics of rice microbiomes reveals core vertical transmitted seed endophytes.</title>
        <authorList>
            <person name="Liao K."/>
            <person name="Zhang X."/>
        </authorList>
    </citation>
    <scope>NUCLEOTIDE SEQUENCE</scope>
    <source>
        <strain evidence="4">JR3-14</strain>
    </source>
</reference>
<dbReference type="Gene3D" id="3.40.630.30">
    <property type="match status" value="1"/>
</dbReference>
<keyword evidence="1 4" id="KW-0808">Transferase</keyword>
<evidence type="ECO:0000259" key="3">
    <source>
        <dbReference type="PROSITE" id="PS51186"/>
    </source>
</evidence>
<dbReference type="AlphaFoldDB" id="A0AA46PIU7"/>
<name>A0AA46PIU7_9XANT</name>
<dbReference type="RefSeq" id="WP_267092366.1">
    <property type="nucleotide sequence ID" value="NZ_CP099534.1"/>
</dbReference>
<keyword evidence="2 4" id="KW-0012">Acyltransferase</keyword>
<dbReference type="InterPro" id="IPR050832">
    <property type="entry name" value="Bact_Acetyltransf"/>
</dbReference>
<dbReference type="PROSITE" id="PS51186">
    <property type="entry name" value="GNAT"/>
    <property type="match status" value="1"/>
</dbReference>
<dbReference type="InterPro" id="IPR000182">
    <property type="entry name" value="GNAT_dom"/>
</dbReference>
<feature type="domain" description="N-acetyltransferase" evidence="3">
    <location>
        <begin position="1"/>
        <end position="153"/>
    </location>
</feature>
<dbReference type="PANTHER" id="PTHR43877">
    <property type="entry name" value="AMINOALKYLPHOSPHONATE N-ACETYLTRANSFERASE-RELATED-RELATED"/>
    <property type="match status" value="1"/>
</dbReference>
<proteinExistence type="predicted"/>
<dbReference type="SUPFAM" id="SSF55729">
    <property type="entry name" value="Acyl-CoA N-acyltransferases (Nat)"/>
    <property type="match status" value="1"/>
</dbReference>
<organism evidence="4 5">
    <name type="scientific">Xanthomonas sacchari</name>
    <dbReference type="NCBI Taxonomy" id="56458"/>
    <lineage>
        <taxon>Bacteria</taxon>
        <taxon>Pseudomonadati</taxon>
        <taxon>Pseudomonadota</taxon>
        <taxon>Gammaproteobacteria</taxon>
        <taxon>Lysobacterales</taxon>
        <taxon>Lysobacteraceae</taxon>
        <taxon>Xanthomonas</taxon>
    </lineage>
</organism>
<dbReference type="EC" id="2.3.1.-" evidence="4"/>
<evidence type="ECO:0000313" key="4">
    <source>
        <dbReference type="EMBL" id="UYK87187.1"/>
    </source>
</evidence>
<protein>
    <submittedName>
        <fullName evidence="4">GNAT family N-acetyltransferase</fullName>
        <ecNumber evidence="4">2.3.1.-</ecNumber>
    </submittedName>
</protein>
<evidence type="ECO:0000256" key="1">
    <source>
        <dbReference type="ARBA" id="ARBA00022679"/>
    </source>
</evidence>
<dbReference type="GO" id="GO:0016747">
    <property type="term" value="F:acyltransferase activity, transferring groups other than amino-acyl groups"/>
    <property type="evidence" value="ECO:0007669"/>
    <property type="project" value="InterPro"/>
</dbReference>
<sequence>MQIRPATLDDAEAMVAVQDAIFAAGLRKAPTDLATVRATYLQHPDRLQCVLAEDTDGRVLGFQSLRIARAGNAYDVADGWGIIGTHVDPRAARRGVGSALFRATCAAARSAGLAQIDASIAADNALGQAYYEAIGFRTYRTPPGLVCKVYRLDGPAAQAAAD</sequence>
<dbReference type="Pfam" id="PF00583">
    <property type="entry name" value="Acetyltransf_1"/>
    <property type="match status" value="1"/>
</dbReference>